<dbReference type="SMART" id="SM00331">
    <property type="entry name" value="PP2C_SIG"/>
    <property type="match status" value="1"/>
</dbReference>
<dbReference type="Pfam" id="PF13672">
    <property type="entry name" value="PP2C_2"/>
    <property type="match status" value="1"/>
</dbReference>
<gene>
    <name evidence="2" type="ORF">CCO02nite_29820</name>
</gene>
<dbReference type="InterPro" id="IPR001932">
    <property type="entry name" value="PPM-type_phosphatase-like_dom"/>
</dbReference>
<dbReference type="CDD" id="cd00143">
    <property type="entry name" value="PP2Cc"/>
    <property type="match status" value="1"/>
</dbReference>
<dbReference type="InterPro" id="IPR036457">
    <property type="entry name" value="PPM-type-like_dom_sf"/>
</dbReference>
<dbReference type="EMBL" id="BJWG01000017">
    <property type="protein sequence ID" value="GEL96324.1"/>
    <property type="molecule type" value="Genomic_DNA"/>
</dbReference>
<feature type="domain" description="PPM-type phosphatase" evidence="1">
    <location>
        <begin position="34"/>
        <end position="275"/>
    </location>
</feature>
<organism evidence="2 3">
    <name type="scientific">Cellulomonas composti</name>
    <dbReference type="NCBI Taxonomy" id="266130"/>
    <lineage>
        <taxon>Bacteria</taxon>
        <taxon>Bacillati</taxon>
        <taxon>Actinomycetota</taxon>
        <taxon>Actinomycetes</taxon>
        <taxon>Micrococcales</taxon>
        <taxon>Cellulomonadaceae</taxon>
        <taxon>Cellulomonas</taxon>
    </lineage>
</organism>
<dbReference type="PANTHER" id="PTHR47992">
    <property type="entry name" value="PROTEIN PHOSPHATASE"/>
    <property type="match status" value="1"/>
</dbReference>
<dbReference type="PROSITE" id="PS51746">
    <property type="entry name" value="PPM_2"/>
    <property type="match status" value="1"/>
</dbReference>
<dbReference type="SMART" id="SM00332">
    <property type="entry name" value="PP2Cc"/>
    <property type="match status" value="1"/>
</dbReference>
<dbReference type="GO" id="GO:0004722">
    <property type="term" value="F:protein serine/threonine phosphatase activity"/>
    <property type="evidence" value="ECO:0007669"/>
    <property type="project" value="InterPro"/>
</dbReference>
<evidence type="ECO:0000313" key="3">
    <source>
        <dbReference type="Proteomes" id="UP000321720"/>
    </source>
</evidence>
<sequence>MLARVAARAPGTSACTGRGARTGAAMSAVLPGLRFGVASAAGPRETNEDATLAQDDVFLVADGMGGHDAGEVASATAVDALRALADDATAAAQAGAPSGVSEQDVRAAVAAAHDSVRALADSGHRRPGTTLAGVVVTRRAGAPCWLVVNVGDSRTYRMAGAVLEQVSRDHSEVAELVADGLLPPDEAARHPWRHVVTRVLGGGASSVEPDVFLLPVSPGDRMLVCSDGLTDALPDARVEAELKALDDPQAAADRLVAAALAAGARDNVTVIVVDAPAHLPG</sequence>
<dbReference type="AlphaFoldDB" id="A0A511JEA8"/>
<comment type="caution">
    <text evidence="2">The sequence shown here is derived from an EMBL/GenBank/DDBJ whole genome shotgun (WGS) entry which is preliminary data.</text>
</comment>
<accession>A0A511JEA8</accession>
<name>A0A511JEA8_9CELL</name>
<dbReference type="SUPFAM" id="SSF81606">
    <property type="entry name" value="PP2C-like"/>
    <property type="match status" value="1"/>
</dbReference>
<proteinExistence type="predicted"/>
<dbReference type="Proteomes" id="UP000321720">
    <property type="component" value="Unassembled WGS sequence"/>
</dbReference>
<reference evidence="2 3" key="1">
    <citation type="submission" date="2019-07" db="EMBL/GenBank/DDBJ databases">
        <title>Whole genome shotgun sequence of Cellulomonas composti NBRC 100758.</title>
        <authorList>
            <person name="Hosoyama A."/>
            <person name="Uohara A."/>
            <person name="Ohji S."/>
            <person name="Ichikawa N."/>
        </authorList>
    </citation>
    <scope>NUCLEOTIDE SEQUENCE [LARGE SCALE GENOMIC DNA]</scope>
    <source>
        <strain evidence="2 3">NBRC 100758</strain>
    </source>
</reference>
<evidence type="ECO:0000259" key="1">
    <source>
        <dbReference type="PROSITE" id="PS51746"/>
    </source>
</evidence>
<keyword evidence="3" id="KW-1185">Reference proteome</keyword>
<evidence type="ECO:0000313" key="2">
    <source>
        <dbReference type="EMBL" id="GEL96324.1"/>
    </source>
</evidence>
<dbReference type="Gene3D" id="3.60.40.10">
    <property type="entry name" value="PPM-type phosphatase domain"/>
    <property type="match status" value="1"/>
</dbReference>
<dbReference type="InterPro" id="IPR015655">
    <property type="entry name" value="PP2C"/>
</dbReference>
<protein>
    <submittedName>
        <fullName evidence="2">Serine/threonine protein phosphatase</fullName>
    </submittedName>
</protein>